<comment type="caution">
    <text evidence="2">The sequence shown here is derived from an EMBL/GenBank/DDBJ whole genome shotgun (WGS) entry which is preliminary data.</text>
</comment>
<organism evidence="2 3">
    <name type="scientific">Batillaria attramentaria</name>
    <dbReference type="NCBI Taxonomy" id="370345"/>
    <lineage>
        <taxon>Eukaryota</taxon>
        <taxon>Metazoa</taxon>
        <taxon>Spiralia</taxon>
        <taxon>Lophotrochozoa</taxon>
        <taxon>Mollusca</taxon>
        <taxon>Gastropoda</taxon>
        <taxon>Caenogastropoda</taxon>
        <taxon>Sorbeoconcha</taxon>
        <taxon>Cerithioidea</taxon>
        <taxon>Batillariidae</taxon>
        <taxon>Batillaria</taxon>
    </lineage>
</organism>
<evidence type="ECO:0000256" key="1">
    <source>
        <dbReference type="SAM" id="MobiDB-lite"/>
    </source>
</evidence>
<sequence length="283" mass="30841">MIHLEIVGSNPSPRGPLSRIGSFHLDKPSRIDSPSMYPTSRGSARLIRIPHERLSSRPSSAEDRKRAYIGPPEHRKFRPIVGAIFGLDAPCLCSGQRQANALEDSVVRNKAPTNGVRDGSGGGRRTQDRDEEVTVMCPEFEPRPPAPGFRGLESAALCEQWLGLHKLPYPHPPAMGYGVPLPPLAKGVRRGVGGPHMSSASAHWPFYGQSSASTFVHGASTTHDDVLVIRGRGRWVIRCISLPMNKTDTLIVDEGADNEFDCCVNDPYPWPSCMIDSTFSSPA</sequence>
<dbReference type="Proteomes" id="UP001519460">
    <property type="component" value="Unassembled WGS sequence"/>
</dbReference>
<evidence type="ECO:0000313" key="3">
    <source>
        <dbReference type="Proteomes" id="UP001519460"/>
    </source>
</evidence>
<feature type="non-terminal residue" evidence="2">
    <location>
        <position position="283"/>
    </location>
</feature>
<proteinExistence type="predicted"/>
<dbReference type="EMBL" id="JACVVK020000004">
    <property type="protein sequence ID" value="KAK7507566.1"/>
    <property type="molecule type" value="Genomic_DNA"/>
</dbReference>
<dbReference type="AlphaFoldDB" id="A0ABD0M7C1"/>
<accession>A0ABD0M7C1</accession>
<keyword evidence="3" id="KW-1185">Reference proteome</keyword>
<evidence type="ECO:0000313" key="2">
    <source>
        <dbReference type="EMBL" id="KAK7507566.1"/>
    </source>
</evidence>
<gene>
    <name evidence="2" type="ORF">BaRGS_00001501</name>
</gene>
<reference evidence="2 3" key="1">
    <citation type="journal article" date="2023" name="Sci. Data">
        <title>Genome assembly of the Korean intertidal mud-creeper Batillaria attramentaria.</title>
        <authorList>
            <person name="Patra A.K."/>
            <person name="Ho P.T."/>
            <person name="Jun S."/>
            <person name="Lee S.J."/>
            <person name="Kim Y."/>
            <person name="Won Y.J."/>
        </authorList>
    </citation>
    <scope>NUCLEOTIDE SEQUENCE [LARGE SCALE GENOMIC DNA]</scope>
    <source>
        <strain evidence="2">Wonlab-2016</strain>
    </source>
</reference>
<feature type="region of interest" description="Disordered" evidence="1">
    <location>
        <begin position="110"/>
        <end position="131"/>
    </location>
</feature>
<name>A0ABD0M7C1_9CAEN</name>
<protein>
    <submittedName>
        <fullName evidence="2">Uncharacterized protein</fullName>
    </submittedName>
</protein>